<reference evidence="1" key="1">
    <citation type="submission" date="2023-07" db="EMBL/GenBank/DDBJ databases">
        <title>Black Yeasts Isolated from many extreme environments.</title>
        <authorList>
            <person name="Coleine C."/>
            <person name="Stajich J.E."/>
            <person name="Selbmann L."/>
        </authorList>
    </citation>
    <scope>NUCLEOTIDE SEQUENCE</scope>
    <source>
        <strain evidence="1">CCFEE 5714</strain>
    </source>
</reference>
<name>A0ACC3NWI6_9PEZI</name>
<evidence type="ECO:0000313" key="1">
    <source>
        <dbReference type="EMBL" id="KAK3724186.1"/>
    </source>
</evidence>
<dbReference type="Proteomes" id="UP001281147">
    <property type="component" value="Unassembled WGS sequence"/>
</dbReference>
<evidence type="ECO:0000313" key="2">
    <source>
        <dbReference type="Proteomes" id="UP001281147"/>
    </source>
</evidence>
<sequence length="563" mass="64955">MAPARTDISSDKPRAAHTGDVYADNLDVDVLIVGAGFSGVYLLHRLRDELGFSTKIYEAATDLGGIWHWNCYPGARVDTPIPCYEFSLPALWKIYQDWTWKEKYPSYKELREYFKHIDKVLEISKDTAFESRVVSAEWDKESYRWVVMTEDGRTARCKWLINALGFAAKRNFPDWKGMENFKGEIHHSSFWPQEGIDFKDKKVAVIGTGATGIQLSQEVGQMAASTTVFQRTPNLCLPMRQRKVTAEEQNNAKDTYPDYFKHRMTTFAGFPYDFSEKNTFDDTPEEREKFYQKLWDNGGFEYWLATYKDMLFDWDANDQAWQFWSKKTRERIKDPRKRDILAPTKAPHAWGTKRPSLEQNFYEVMDQPNNDVVDIKNNPVVEVKENGIVTEDGQLREFDIIVMATGFDSVTGGMKNMGLKDENGTDIKDKWADGTLTYMGMALAGYPNMFFLYGAQGPTAFSNGPSCVELQGEWIVDAIAKAWKENITYLNAKEEDEEKWRLMIKELNDKTLFPYTNSWYMGANIPGKIREQLNWPGGFPSYEKETREVLNQGFRGFEIRSAA</sequence>
<comment type="caution">
    <text evidence="1">The sequence shown here is derived from an EMBL/GenBank/DDBJ whole genome shotgun (WGS) entry which is preliminary data.</text>
</comment>
<accession>A0ACC3NWI6</accession>
<protein>
    <submittedName>
        <fullName evidence="1">Uncharacterized protein</fullName>
    </submittedName>
</protein>
<keyword evidence="2" id="KW-1185">Reference proteome</keyword>
<gene>
    <name evidence="1" type="ORF">LTR37_001311</name>
</gene>
<organism evidence="1 2">
    <name type="scientific">Vermiconidia calcicola</name>
    <dbReference type="NCBI Taxonomy" id="1690605"/>
    <lineage>
        <taxon>Eukaryota</taxon>
        <taxon>Fungi</taxon>
        <taxon>Dikarya</taxon>
        <taxon>Ascomycota</taxon>
        <taxon>Pezizomycotina</taxon>
        <taxon>Dothideomycetes</taxon>
        <taxon>Dothideomycetidae</taxon>
        <taxon>Mycosphaerellales</taxon>
        <taxon>Extremaceae</taxon>
        <taxon>Vermiconidia</taxon>
    </lineage>
</organism>
<dbReference type="EMBL" id="JAUTXU010000006">
    <property type="protein sequence ID" value="KAK3724186.1"/>
    <property type="molecule type" value="Genomic_DNA"/>
</dbReference>
<proteinExistence type="predicted"/>